<dbReference type="Pfam" id="PF25139">
    <property type="entry name" value="LysM14_C"/>
    <property type="match status" value="1"/>
</dbReference>
<dbReference type="PANTHER" id="PTHR47700:SF2">
    <property type="entry name" value="CHITINASE"/>
    <property type="match status" value="1"/>
</dbReference>
<dbReference type="SUPFAM" id="SSF51445">
    <property type="entry name" value="(Trans)glycosidases"/>
    <property type="match status" value="1"/>
</dbReference>
<keyword evidence="17" id="KW-1185">Reference proteome</keyword>
<dbReference type="GO" id="GO:0008237">
    <property type="term" value="F:metallopeptidase activity"/>
    <property type="evidence" value="ECO:0007669"/>
    <property type="project" value="InterPro"/>
</dbReference>
<keyword evidence="7" id="KW-0843">Virulence</keyword>
<dbReference type="InterPro" id="IPR036779">
    <property type="entry name" value="LysM_dom_sf"/>
</dbReference>
<dbReference type="PROSITE" id="PS51910">
    <property type="entry name" value="GH18_2"/>
    <property type="match status" value="1"/>
</dbReference>
<evidence type="ECO:0000256" key="12">
    <source>
        <dbReference type="RuleBase" id="RU000489"/>
    </source>
</evidence>
<dbReference type="SUPFAM" id="SSF57016">
    <property type="entry name" value="Plant lectins/antimicrobial peptides"/>
    <property type="match status" value="1"/>
</dbReference>
<dbReference type="RefSeq" id="XP_026628441.1">
    <property type="nucleotide sequence ID" value="XM_026775103.1"/>
</dbReference>
<dbReference type="CDD" id="cd00035">
    <property type="entry name" value="ChtBD1"/>
    <property type="match status" value="1"/>
</dbReference>
<dbReference type="PANTHER" id="PTHR47700">
    <property type="entry name" value="V CHITINASE, PUTATIVE (AFU_ORTHOLOGUE AFUA_6G13720)-RELATED"/>
    <property type="match status" value="1"/>
</dbReference>
<dbReference type="PROSITE" id="PS50941">
    <property type="entry name" value="CHIT_BIND_I_2"/>
    <property type="match status" value="1"/>
</dbReference>
<dbReference type="Proteomes" id="UP000253729">
    <property type="component" value="Unassembled WGS sequence"/>
</dbReference>
<evidence type="ECO:0000256" key="1">
    <source>
        <dbReference type="ARBA" id="ARBA00000822"/>
    </source>
</evidence>
<dbReference type="SUPFAM" id="SSF54106">
    <property type="entry name" value="LysM domain"/>
    <property type="match status" value="2"/>
</dbReference>
<evidence type="ECO:0000256" key="11">
    <source>
        <dbReference type="PROSITE-ProRule" id="PRU00261"/>
    </source>
</evidence>
<evidence type="ECO:0000259" key="15">
    <source>
        <dbReference type="PROSITE" id="PS51910"/>
    </source>
</evidence>
<accession>A0A3F3Q8G4</accession>
<dbReference type="SMART" id="SM00257">
    <property type="entry name" value="LysM"/>
    <property type="match status" value="2"/>
</dbReference>
<evidence type="ECO:0000256" key="2">
    <source>
        <dbReference type="ARBA" id="ARBA00008682"/>
    </source>
</evidence>
<evidence type="ECO:0000256" key="10">
    <source>
        <dbReference type="ARBA" id="ARBA00023326"/>
    </source>
</evidence>
<dbReference type="InterPro" id="IPR053214">
    <property type="entry name" value="LysM12-like"/>
</dbReference>
<dbReference type="Pfam" id="PF01476">
    <property type="entry name" value="LysM"/>
    <property type="match status" value="2"/>
</dbReference>
<dbReference type="PROSITE" id="PS01095">
    <property type="entry name" value="GH18_1"/>
    <property type="match status" value="1"/>
</dbReference>
<comment type="caution">
    <text evidence="11">Lacks conserved residue(s) required for the propagation of feature annotation.</text>
</comment>
<dbReference type="CDD" id="cd00118">
    <property type="entry name" value="LysM"/>
    <property type="match status" value="2"/>
</dbReference>
<dbReference type="Gene3D" id="3.40.390.10">
    <property type="entry name" value="Collagenase (Catalytic Domain)"/>
    <property type="match status" value="1"/>
</dbReference>
<evidence type="ECO:0000256" key="3">
    <source>
        <dbReference type="ARBA" id="ARBA00012729"/>
    </source>
</evidence>
<dbReference type="Gene3D" id="3.30.60.10">
    <property type="entry name" value="Endochitinase-like"/>
    <property type="match status" value="1"/>
</dbReference>
<keyword evidence="8" id="KW-0119">Carbohydrate metabolism</keyword>
<dbReference type="InterPro" id="IPR036861">
    <property type="entry name" value="Endochitinase-like_sf"/>
</dbReference>
<dbReference type="InterPro" id="IPR057277">
    <property type="entry name" value="LysM_C"/>
</dbReference>
<dbReference type="Gene3D" id="3.10.350.10">
    <property type="entry name" value="LysM domain"/>
    <property type="match status" value="2"/>
</dbReference>
<keyword evidence="5 12" id="KW-0378">Hydrolase</keyword>
<evidence type="ECO:0000256" key="9">
    <source>
        <dbReference type="ARBA" id="ARBA00023295"/>
    </source>
</evidence>
<dbReference type="CDD" id="cd02878">
    <property type="entry name" value="GH18_zymocin_alpha"/>
    <property type="match status" value="1"/>
</dbReference>
<dbReference type="InterPro" id="IPR024079">
    <property type="entry name" value="MetalloPept_cat_dom_sf"/>
</dbReference>
<feature type="domain" description="Chitin-binding type-1" evidence="13">
    <location>
        <begin position="384"/>
        <end position="454"/>
    </location>
</feature>
<dbReference type="SUPFAM" id="SSF55486">
    <property type="entry name" value="Metalloproteases ('zincins'), catalytic domain"/>
    <property type="match status" value="1"/>
</dbReference>
<proteinExistence type="inferred from homology"/>
<feature type="disulfide bond" evidence="11">
    <location>
        <begin position="414"/>
        <end position="428"/>
    </location>
</feature>
<organism evidence="16 17">
    <name type="scientific">Aspergillus welwitschiae</name>
    <dbReference type="NCBI Taxonomy" id="1341132"/>
    <lineage>
        <taxon>Eukaryota</taxon>
        <taxon>Fungi</taxon>
        <taxon>Dikarya</taxon>
        <taxon>Ascomycota</taxon>
        <taxon>Pezizomycotina</taxon>
        <taxon>Eurotiomycetes</taxon>
        <taxon>Eurotiomycetidae</taxon>
        <taxon>Eurotiales</taxon>
        <taxon>Aspergillaceae</taxon>
        <taxon>Aspergillus</taxon>
        <taxon>Aspergillus subgen. Circumdati</taxon>
    </lineage>
</organism>
<dbReference type="EMBL" id="KZ852040">
    <property type="protein sequence ID" value="RDH35419.1"/>
    <property type="molecule type" value="Genomic_DNA"/>
</dbReference>
<dbReference type="PROSITE" id="PS51782">
    <property type="entry name" value="LYSM"/>
    <property type="match status" value="2"/>
</dbReference>
<comment type="catalytic activity">
    <reaction evidence="1">
        <text>Random endo-hydrolysis of N-acetyl-beta-D-glucosaminide (1-&gt;4)-beta-linkages in chitin and chitodextrins.</text>
        <dbReference type="EC" id="3.2.1.14"/>
    </reaction>
</comment>
<dbReference type="InterPro" id="IPR029070">
    <property type="entry name" value="Chitinase_insertion_sf"/>
</dbReference>
<feature type="domain" description="LysM" evidence="14">
    <location>
        <begin position="323"/>
        <end position="371"/>
    </location>
</feature>
<dbReference type="InterPro" id="IPR017853">
    <property type="entry name" value="GH"/>
</dbReference>
<reference evidence="16 17" key="1">
    <citation type="submission" date="2018-07" db="EMBL/GenBank/DDBJ databases">
        <title>The genomes of Aspergillus section Nigri reveals drivers in fungal speciation.</title>
        <authorList>
            <consortium name="DOE Joint Genome Institute"/>
            <person name="Vesth T.C."/>
            <person name="Nybo J."/>
            <person name="Theobald S."/>
            <person name="Brandl J."/>
            <person name="Frisvad J.C."/>
            <person name="Nielsen K.F."/>
            <person name="Lyhne E.K."/>
            <person name="Kogle M.E."/>
            <person name="Kuo A."/>
            <person name="Riley R."/>
            <person name="Clum A."/>
            <person name="Nolan M."/>
            <person name="Lipzen A."/>
            <person name="Salamov A."/>
            <person name="Henrissat B."/>
            <person name="Wiebenga A."/>
            <person name="De vries R.P."/>
            <person name="Grigoriev I.V."/>
            <person name="Mortensen U.H."/>
            <person name="Andersen M.R."/>
            <person name="Baker S.E."/>
        </authorList>
    </citation>
    <scope>NUCLEOTIDE SEQUENCE [LARGE SCALE GENOMIC DNA]</scope>
    <source>
        <strain evidence="16 17">CBS 139.54b</strain>
    </source>
</reference>
<feature type="domain" description="LysM" evidence="14">
    <location>
        <begin position="259"/>
        <end position="304"/>
    </location>
</feature>
<dbReference type="InterPro" id="IPR001579">
    <property type="entry name" value="Glyco_hydro_18_chit_AS"/>
</dbReference>
<dbReference type="Gene3D" id="3.20.20.80">
    <property type="entry name" value="Glycosidases"/>
    <property type="match status" value="1"/>
</dbReference>
<dbReference type="GeneID" id="38143459"/>
<keyword evidence="10" id="KW-0624">Polysaccharide degradation</keyword>
<dbReference type="GO" id="GO:0000272">
    <property type="term" value="P:polysaccharide catabolic process"/>
    <property type="evidence" value="ECO:0007669"/>
    <property type="project" value="UniProtKB-KW"/>
</dbReference>
<protein>
    <recommendedName>
        <fullName evidence="3">chitinase</fullName>
        <ecNumber evidence="3">3.2.1.14</ecNumber>
    </recommendedName>
</protein>
<dbReference type="Gene3D" id="3.10.50.10">
    <property type="match status" value="1"/>
</dbReference>
<dbReference type="GO" id="GO:0008061">
    <property type="term" value="F:chitin binding"/>
    <property type="evidence" value="ECO:0007669"/>
    <property type="project" value="UniProtKB-UniRule"/>
</dbReference>
<dbReference type="GO" id="GO:0008843">
    <property type="term" value="F:endochitinase activity"/>
    <property type="evidence" value="ECO:0007669"/>
    <property type="project" value="UniProtKB-EC"/>
</dbReference>
<dbReference type="STRING" id="1341132.A0A3F3Q8G4"/>
<comment type="similarity">
    <text evidence="2">Belongs to the glycosyl hydrolase 18 family. Chitinase class V subfamily.</text>
</comment>
<dbReference type="InterPro" id="IPR001223">
    <property type="entry name" value="Glyco_hydro18_cat"/>
</dbReference>
<feature type="domain" description="GH18" evidence="15">
    <location>
        <begin position="466"/>
        <end position="829"/>
    </location>
</feature>
<sequence length="1339" mass="146274">MSYYFGALALASPFDSQIHPCPQLCAASSASPNHWTSYHSWDRLERCNEAILFNLNVFNEFGAQTSIRACTFESPVNVSHALSECTTGTNTSVSLQLASWNTTTSVEASPSLSLALEAIHNYAINAFSCDSTMETIIFATHGEVLIGVYIGGLIDSVSASRTLSTHISKQLQGPYLQEAVAIQVCGSEYDRAHTLGMIVSTTGDYRLVHTAVQAWAKASCVSEYDHVYASNTTVLERSTSITTPNHSIQPIESRDDACSYVIVASGDSCASLASKCGITAAELSDYNPSSSLCSTLAPGEIICCSEGSKPDLSPQPTSDGLCYSYTVASGDNCALLASKYYITTDEIEDYNTDTWGWMGCRNLQLGSVICLSSGAPPMPAVVSNAECGPQVNGTTRPSNWSDISGLNPCPLNACCDIWGQCGITPEFCTASESTTGAPGTAANNTNGCISNCGTAIVNNDTVVSNGLRVGYFEAYGVNRSCLAMNASQLPSAYSHVHYAFGEITSDFNVDISGSEDQFKAFAALRSFKRILSFGGWSFSTSLGSYPIFRQGVTDANRLTFAQNVVSFVNDYNLDGVDFDWEYPDAPDIPGLPPGSPTDGPNYLSFLQTLRGLLPSNKTISMAAPASYWYLRGFPIANMSEVLDYIVYMTYDLHGQWDYNNSYVNPGCPTGNCLRSHVNLTETEYALAMITKAGVPAHKVAVGIASYGRSFGMVDPSCTGPECLFTGPDSTATPGECTVTAGYISQAELERLNHSSLARRSATTWHDSSSDSDMMTYGDNSWVAYMTQDTKASRIDRYSSYGFGGVVEWALDLTNFVEGVEEAESNLNFTVVEEEFTAALSLSNYDISNFNTYNLSVLYTKLIGFDGCSPAQRTQIYSGWQQSWKIMNYMYKLVKDDDIDFTGLDAIDFLGLAYSNRKLRDNFKEIFMNLATIQPGWLPSWFDWRIAIRCDDPKYQCPCEAASLTIAYTGQKDAKYQVAYINFCPRYFGTHTLDEVMVYADMDNYAERIAGNMMTYYNNQARVWLHELLHIDWVSKAGEYGRNLHISDLKIGYKNEKNEMEWYDTYGPVPCKALGRVSGVPSAYTIQNADSLALYALAKYVWSTLGEYPYLPLAPAAPKKVSIPMYIPEMFTVYPNGTGVADSNTTLDDELKWSPSEGVCAAVDDEDYDADPTVMVTITTWPLETDYPATYLSSWSSWAGLTPTTTAVTTATATPTATWTITIYAEKDCAGDHYIVEGHNQDTTSDKCLVISDLSSTDTTSASCRWYSSGSDTYTSCDESSLTEPLSWQLSGTGAECTAFDNDSCNDNGDEDAYTTSEGCHNYSEKDLDTKTWKALKCGM</sequence>
<dbReference type="InterPro" id="IPR011583">
    <property type="entry name" value="Chitinase_II/V-like_cat"/>
</dbReference>
<evidence type="ECO:0000256" key="4">
    <source>
        <dbReference type="ARBA" id="ARBA00022669"/>
    </source>
</evidence>
<keyword evidence="11" id="KW-1015">Disulfide bond</keyword>
<dbReference type="InterPro" id="IPR018392">
    <property type="entry name" value="LysM"/>
</dbReference>
<dbReference type="SMART" id="SM00636">
    <property type="entry name" value="Glyco_18"/>
    <property type="match status" value="1"/>
</dbReference>
<keyword evidence="4 11" id="KW-0147">Chitin-binding</keyword>
<dbReference type="SUPFAM" id="SSF54556">
    <property type="entry name" value="Chitinase insertion domain"/>
    <property type="match status" value="1"/>
</dbReference>
<dbReference type="InterPro" id="IPR001002">
    <property type="entry name" value="Chitin-bd_1"/>
</dbReference>
<evidence type="ECO:0000259" key="14">
    <source>
        <dbReference type="PROSITE" id="PS51782"/>
    </source>
</evidence>
<feature type="disulfide bond" evidence="11">
    <location>
        <begin position="409"/>
        <end position="421"/>
    </location>
</feature>
<evidence type="ECO:0000256" key="7">
    <source>
        <dbReference type="ARBA" id="ARBA00023026"/>
    </source>
</evidence>
<name>A0A3F3Q8G4_9EURO</name>
<gene>
    <name evidence="16" type="ORF">BDQ94DRAFT_186254</name>
</gene>
<keyword evidence="9 12" id="KW-0326">Glycosidase</keyword>
<evidence type="ECO:0000256" key="8">
    <source>
        <dbReference type="ARBA" id="ARBA00023277"/>
    </source>
</evidence>
<evidence type="ECO:0000313" key="16">
    <source>
        <dbReference type="EMBL" id="RDH35419.1"/>
    </source>
</evidence>
<dbReference type="Pfam" id="PF00704">
    <property type="entry name" value="Glyco_hydro_18"/>
    <property type="match status" value="1"/>
</dbReference>
<dbReference type="EC" id="3.2.1.14" evidence="3"/>
<evidence type="ECO:0000256" key="6">
    <source>
        <dbReference type="ARBA" id="ARBA00023024"/>
    </source>
</evidence>
<dbReference type="GO" id="GO:0006032">
    <property type="term" value="P:chitin catabolic process"/>
    <property type="evidence" value="ECO:0007669"/>
    <property type="project" value="UniProtKB-KW"/>
</dbReference>
<evidence type="ECO:0000256" key="5">
    <source>
        <dbReference type="ARBA" id="ARBA00022801"/>
    </source>
</evidence>
<feature type="disulfide bond" evidence="11">
    <location>
        <begin position="448"/>
        <end position="452"/>
    </location>
</feature>
<evidence type="ECO:0000313" key="17">
    <source>
        <dbReference type="Proteomes" id="UP000253729"/>
    </source>
</evidence>
<keyword evidence="6" id="KW-0146">Chitin degradation</keyword>
<evidence type="ECO:0000259" key="13">
    <source>
        <dbReference type="PROSITE" id="PS50941"/>
    </source>
</evidence>